<dbReference type="Proteomes" id="UP000701801">
    <property type="component" value="Unassembled WGS sequence"/>
</dbReference>
<gene>
    <name evidence="3" type="ORF">HYALB_00010664</name>
</gene>
<dbReference type="InterPro" id="IPR016024">
    <property type="entry name" value="ARM-type_fold"/>
</dbReference>
<comment type="caution">
    <text evidence="3">The sequence shown here is derived from an EMBL/GenBank/DDBJ whole genome shotgun (WGS) entry which is preliminary data.</text>
</comment>
<feature type="region of interest" description="Disordered" evidence="2">
    <location>
        <begin position="487"/>
        <end position="522"/>
    </location>
</feature>
<dbReference type="PANTHER" id="PTHR15154:SF2">
    <property type="entry name" value="HAMARTIN"/>
    <property type="match status" value="1"/>
</dbReference>
<evidence type="ECO:0008006" key="5">
    <source>
        <dbReference type="Google" id="ProtNLM"/>
    </source>
</evidence>
<feature type="compositionally biased region" description="Low complexity" evidence="2">
    <location>
        <begin position="957"/>
        <end position="973"/>
    </location>
</feature>
<dbReference type="EMBL" id="CAJVRM010000314">
    <property type="protein sequence ID" value="CAG8979470.1"/>
    <property type="molecule type" value="Genomic_DNA"/>
</dbReference>
<reference evidence="3" key="1">
    <citation type="submission" date="2021-07" db="EMBL/GenBank/DDBJ databases">
        <authorList>
            <person name="Durling M."/>
        </authorList>
    </citation>
    <scope>NUCLEOTIDE SEQUENCE</scope>
</reference>
<protein>
    <recommendedName>
        <fullName evidence="5">Tuberous sclerosis 1</fullName>
    </recommendedName>
</protein>
<keyword evidence="4" id="KW-1185">Reference proteome</keyword>
<feature type="coiled-coil region" evidence="1">
    <location>
        <begin position="643"/>
        <end position="673"/>
    </location>
</feature>
<dbReference type="SUPFAM" id="SSF48371">
    <property type="entry name" value="ARM repeat"/>
    <property type="match status" value="1"/>
</dbReference>
<dbReference type="InterPro" id="IPR007483">
    <property type="entry name" value="Hamartin"/>
</dbReference>
<sequence>MSGSLKDTIKAINARLSCDPDPALPLPDDLVKAIHAYLDKHEPREESDKQRLQEELFTTYHNLIEDNHSRLAPFLAMLGLIRPGLRGSGRILQWWDKISVPVLSNLGDQKGLVAEARAALLRTLAYDPDDGEKSIVDDDKNTSEIMAERLLTIWLVKAKASFEDLDMQARFMERQIRQILLTFGKKRPRDFLILLDKYFAAKASRISILPLLCEFVRHGPPHLDQVLQTPLFDHLLQCLQTDTSTRVISLAITALIMILPHIPNSASKHLPALFNIYSRMLFWDRERKKSDHKAVRGEQDSDDEESDQLGGDKKSWDKMSYLLDNEDNTVPELLHYFTFLYGLYPINFMSYIRKPQRYLRHAKFPGADDLDVEPTEIRSRSETFRKIHVLHPNFFMMTIENELTDSNRWMKSTAADVVAECMALYSPIEEPENISAESRPNGTSRIASSENPAYPESDLATPFQSRHNSWRNTQSTVAHHADDHALHTKASQSSISDAESPISHPESRPASPTIPPRMLTSPSHNQLHELLNSQKPTKGSIYQTVNDSAASLALSHHQDTASLKTNLHVDAYLASLTSREAMPRSRSPSLHPDSNLKVAYLQREIQLLRNDLNFERYLKHQHLSAIGQLRSRQIKQARGEAEIQNLINSNAIIKSKLEEAKNLNIQMRTETEKSKAHSRKWESELSAKLRILRDEQKKWIVEREERIKDLQLAKQRTEKLKNLVIESEARELASRQKVQSVESSLDELERLRAEVEILTISLRTYEAGESEAVDAKESEEAALRQVEILKMQLLARDTEIVQSKQTFDGEIQKVKAEYENNKETERIRRQVIDEALAVSHHRIEHMQKVHDHLLKRFQATESQLMEHIEFRRKHEQREPHEEALLGGEAYASDDSMPPTNAILNPNAGKAQDGYGDQIESSFSARLNQHKYGISPSKQLDNTSREPHYTPHPHDASHPASGSPPASLPTVSTSSDDHSVDTRGNKKVKISPQSELRVHGRGGVQNVGKKIKSEKDHDHSDKMTSGKDGSDGKKDKKLANKAGVAAFSYRGFGGM</sequence>
<accession>A0A9N9Q4J4</accession>
<keyword evidence="1" id="KW-0175">Coiled coil</keyword>
<dbReference type="AlphaFoldDB" id="A0A9N9Q4J4"/>
<organism evidence="3 4">
    <name type="scientific">Hymenoscyphus albidus</name>
    <dbReference type="NCBI Taxonomy" id="595503"/>
    <lineage>
        <taxon>Eukaryota</taxon>
        <taxon>Fungi</taxon>
        <taxon>Dikarya</taxon>
        <taxon>Ascomycota</taxon>
        <taxon>Pezizomycotina</taxon>
        <taxon>Leotiomycetes</taxon>
        <taxon>Helotiales</taxon>
        <taxon>Helotiaceae</taxon>
        <taxon>Hymenoscyphus</taxon>
    </lineage>
</organism>
<feature type="compositionally biased region" description="Basic and acidic residues" evidence="2">
    <location>
        <begin position="974"/>
        <end position="983"/>
    </location>
</feature>
<evidence type="ECO:0000313" key="3">
    <source>
        <dbReference type="EMBL" id="CAG8979470.1"/>
    </source>
</evidence>
<feature type="compositionally biased region" description="Basic and acidic residues" evidence="2">
    <location>
        <begin position="1010"/>
        <end position="1037"/>
    </location>
</feature>
<evidence type="ECO:0000256" key="2">
    <source>
        <dbReference type="SAM" id="MobiDB-lite"/>
    </source>
</evidence>
<evidence type="ECO:0000256" key="1">
    <source>
        <dbReference type="SAM" id="Coils"/>
    </source>
</evidence>
<feature type="region of interest" description="Disordered" evidence="2">
    <location>
        <begin position="932"/>
        <end position="1054"/>
    </location>
</feature>
<dbReference type="GO" id="GO:0051726">
    <property type="term" value="P:regulation of cell cycle"/>
    <property type="evidence" value="ECO:0007669"/>
    <property type="project" value="TreeGrafter"/>
</dbReference>
<dbReference type="GO" id="GO:0032007">
    <property type="term" value="P:negative regulation of TOR signaling"/>
    <property type="evidence" value="ECO:0007669"/>
    <property type="project" value="TreeGrafter"/>
</dbReference>
<feature type="region of interest" description="Disordered" evidence="2">
    <location>
        <begin position="432"/>
        <end position="463"/>
    </location>
</feature>
<dbReference type="GO" id="GO:0033596">
    <property type="term" value="C:TSC1-TSC2 complex"/>
    <property type="evidence" value="ECO:0007669"/>
    <property type="project" value="TreeGrafter"/>
</dbReference>
<dbReference type="PANTHER" id="PTHR15154">
    <property type="entry name" value="HAMARTIN"/>
    <property type="match status" value="1"/>
</dbReference>
<feature type="region of interest" description="Disordered" evidence="2">
    <location>
        <begin position="292"/>
        <end position="311"/>
    </location>
</feature>
<feature type="compositionally biased region" description="Basic and acidic residues" evidence="2">
    <location>
        <begin position="942"/>
        <end position="956"/>
    </location>
</feature>
<feature type="coiled-coil region" evidence="1">
    <location>
        <begin position="700"/>
        <end position="761"/>
    </location>
</feature>
<proteinExistence type="predicted"/>
<name>A0A9N9Q4J4_9HELO</name>
<feature type="compositionally biased region" description="Polar residues" evidence="2">
    <location>
        <begin position="435"/>
        <end position="451"/>
    </location>
</feature>
<dbReference type="Pfam" id="PF04388">
    <property type="entry name" value="Hamartin"/>
    <property type="match status" value="1"/>
</dbReference>
<evidence type="ECO:0000313" key="4">
    <source>
        <dbReference type="Proteomes" id="UP000701801"/>
    </source>
</evidence>
<dbReference type="OrthoDB" id="6022054at2759"/>
<feature type="region of interest" description="Disordered" evidence="2">
    <location>
        <begin position="890"/>
        <end position="915"/>
    </location>
</feature>